<protein>
    <submittedName>
        <fullName evidence="2">Uncharacterized protein</fullName>
    </submittedName>
</protein>
<evidence type="ECO:0000313" key="2">
    <source>
        <dbReference type="EMBL" id="EGD83993.2"/>
    </source>
</evidence>
<evidence type="ECO:0000256" key="1">
    <source>
        <dbReference type="SAM" id="MobiDB-lite"/>
    </source>
</evidence>
<evidence type="ECO:0000313" key="3">
    <source>
        <dbReference type="Proteomes" id="UP000008864"/>
    </source>
</evidence>
<dbReference type="Proteomes" id="UP000008864">
    <property type="component" value="Unassembled WGS sequence"/>
</dbReference>
<proteinExistence type="predicted"/>
<feature type="compositionally biased region" description="Basic residues" evidence="1">
    <location>
        <begin position="18"/>
        <end position="32"/>
    </location>
</feature>
<dbReference type="RefSeq" id="XP_047603523.1">
    <property type="nucleotide sequence ID" value="XM_047747565.1"/>
</dbReference>
<gene>
    <name evidence="2" type="ORF">TERG_00273</name>
</gene>
<dbReference type="STRING" id="559305.F2SEV4"/>
<dbReference type="EMBL" id="GG700648">
    <property type="protein sequence ID" value="EGD83993.2"/>
    <property type="molecule type" value="Genomic_DNA"/>
</dbReference>
<feature type="region of interest" description="Disordered" evidence="1">
    <location>
        <begin position="1"/>
        <end position="43"/>
    </location>
</feature>
<dbReference type="InParanoid" id="F2SEV4"/>
<dbReference type="OrthoDB" id="4150221at2759"/>
<dbReference type="eggNOG" id="ENOG502S2UH">
    <property type="taxonomic scope" value="Eukaryota"/>
</dbReference>
<dbReference type="GeneID" id="71776793"/>
<dbReference type="HOGENOM" id="CLU_1620249_0_0_1"/>
<dbReference type="AlphaFoldDB" id="F2SEV4"/>
<dbReference type="VEuPathDB" id="FungiDB:TERG_00273"/>
<feature type="region of interest" description="Disordered" evidence="1">
    <location>
        <begin position="138"/>
        <end position="164"/>
    </location>
</feature>
<organism evidence="2 3">
    <name type="scientific">Trichophyton rubrum (strain ATCC MYA-4607 / CBS 118892)</name>
    <name type="common">Athlete's foot fungus</name>
    <dbReference type="NCBI Taxonomy" id="559305"/>
    <lineage>
        <taxon>Eukaryota</taxon>
        <taxon>Fungi</taxon>
        <taxon>Dikarya</taxon>
        <taxon>Ascomycota</taxon>
        <taxon>Pezizomycotina</taxon>
        <taxon>Eurotiomycetes</taxon>
        <taxon>Eurotiomycetidae</taxon>
        <taxon>Onygenales</taxon>
        <taxon>Arthrodermataceae</taxon>
        <taxon>Trichophyton</taxon>
    </lineage>
</organism>
<sequence length="164" mass="18004">MMASDSFAPSSLPLRQQQHSHSHGHRISHNHRAASPPLEGDEREFTLTASMVRERTTGDDGQAGKLRGLLLDSPPASLDLQVDDMDASPYLDGQAASDQGEYGHHQYDDYFSRPIDIPTTTTLNSTSQLRCLLRSVASPGGGGGWRIRTDEQLDYGPSRPVQFE</sequence>
<keyword evidence="3" id="KW-1185">Reference proteome</keyword>
<accession>F2SEV4</accession>
<name>F2SEV4_TRIRC</name>
<reference evidence="3" key="1">
    <citation type="journal article" date="2012" name="MBio">
        <title>Comparative genome analysis of Trichophyton rubrum and related dermatophytes reveals candidate genes involved in infection.</title>
        <authorList>
            <person name="Martinez D.A."/>
            <person name="Oliver B.G."/>
            <person name="Graeser Y."/>
            <person name="Goldberg J.M."/>
            <person name="Li W."/>
            <person name="Martinez-Rossi N.M."/>
            <person name="Monod M."/>
            <person name="Shelest E."/>
            <person name="Barton R.C."/>
            <person name="Birch E."/>
            <person name="Brakhage A.A."/>
            <person name="Chen Z."/>
            <person name="Gurr S.J."/>
            <person name="Heiman D."/>
            <person name="Heitman J."/>
            <person name="Kosti I."/>
            <person name="Rossi A."/>
            <person name="Saif S."/>
            <person name="Samalova M."/>
            <person name="Saunders C.W."/>
            <person name="Shea T."/>
            <person name="Summerbell R.C."/>
            <person name="Xu J."/>
            <person name="Young S."/>
            <person name="Zeng Q."/>
            <person name="Birren B.W."/>
            <person name="Cuomo C.A."/>
            <person name="White T.C."/>
        </authorList>
    </citation>
    <scope>NUCLEOTIDE SEQUENCE [LARGE SCALE GENOMIC DNA]</scope>
    <source>
        <strain evidence="3">ATCC MYA-4607 / CBS 118892</strain>
    </source>
</reference>